<feature type="region of interest" description="Disordered" evidence="1">
    <location>
        <begin position="267"/>
        <end position="314"/>
    </location>
</feature>
<name>A0ABR9VIZ0_9CYAN</name>
<feature type="domain" description="Peptidase C14 caspase" evidence="2">
    <location>
        <begin position="5"/>
        <end position="206"/>
    </location>
</feature>
<evidence type="ECO:0000259" key="2">
    <source>
        <dbReference type="Pfam" id="PF00656"/>
    </source>
</evidence>
<dbReference type="RefSeq" id="WP_193943948.1">
    <property type="nucleotide sequence ID" value="NZ_JADEWB010000177.1"/>
</dbReference>
<dbReference type="PANTHER" id="PTHR48104:SF30">
    <property type="entry name" value="METACASPASE-1"/>
    <property type="match status" value="1"/>
</dbReference>
<dbReference type="Proteomes" id="UP000606776">
    <property type="component" value="Unassembled WGS sequence"/>
</dbReference>
<protein>
    <submittedName>
        <fullName evidence="3">Caspase family protein</fullName>
    </submittedName>
</protein>
<proteinExistence type="predicted"/>
<dbReference type="EMBL" id="JADEWB010000177">
    <property type="protein sequence ID" value="MBE9238480.1"/>
    <property type="molecule type" value="Genomic_DNA"/>
</dbReference>
<feature type="compositionally biased region" description="Polar residues" evidence="1">
    <location>
        <begin position="267"/>
        <end position="278"/>
    </location>
</feature>
<dbReference type="PANTHER" id="PTHR48104">
    <property type="entry name" value="METACASPASE-4"/>
    <property type="match status" value="1"/>
</dbReference>
<comment type="caution">
    <text evidence="3">The sequence shown here is derived from an EMBL/GenBank/DDBJ whole genome shotgun (WGS) entry which is preliminary data.</text>
</comment>
<keyword evidence="4" id="KW-1185">Reference proteome</keyword>
<dbReference type="Gene3D" id="3.40.50.1460">
    <property type="match status" value="1"/>
</dbReference>
<dbReference type="InterPro" id="IPR029030">
    <property type="entry name" value="Caspase-like_dom_sf"/>
</dbReference>
<evidence type="ECO:0000313" key="4">
    <source>
        <dbReference type="Proteomes" id="UP000606776"/>
    </source>
</evidence>
<sequence>MVNYWAIAIGINQYELFQPLSCAQNDAEALKDFLVTEVGFLPQNCLLMTNTSPPIGERSSYPTQDNILVLLEELAAKSCQPEDYLWFFFSGYGVNYNDKDYLMPADGNPDQVLETGIAVKQLMQSFHAAKLNVLLIFDINRAFGTQADAPVGQEIIDTAKELEMAVMLSCQPEQFSHEISELGHGLFTAALLEALFSGKGSSLKDLDTYLSYLTPELCQHHWRPIQNPVTVIRNSPPVMIPILTLDDDSQTEQLIFTEENFAVATSSVTQKESKNSPTEKAWWTENKTAETTLNKTSSQLDQSTNSEESVTNSTVDTNEILATSPELNTGARFIPAAAKDYAQPAIQSETPIWKQFILWGGGSMTIVALITTFVLRNQASFRFHKLSASLNNTTNNQEFSQNLPPIPATVETIQPPTNSVVSNFDSQQRNQAILELEKMSLSPNKSGDLSQAIASAQKISPGTPLYQQAQKNIQVWSQMILDLAQEQANQREYIDAIATAELINKNTAFYRQAQTLIAKWQLEAKQYLSNQTLLDAAQALVRPGQASTYNRAIEVAKKVPPGQPGFEIAQTSINQWSEQILELAKNRAAQGDFNTAIATATLVPKQTIAYEDAQDAIEKWRNQYTR</sequence>
<gene>
    <name evidence="3" type="ORF">IQ227_21270</name>
</gene>
<dbReference type="Pfam" id="PF00656">
    <property type="entry name" value="Peptidase_C14"/>
    <property type="match status" value="1"/>
</dbReference>
<dbReference type="SUPFAM" id="SSF52129">
    <property type="entry name" value="Caspase-like"/>
    <property type="match status" value="1"/>
</dbReference>
<evidence type="ECO:0000256" key="1">
    <source>
        <dbReference type="SAM" id="MobiDB-lite"/>
    </source>
</evidence>
<feature type="compositionally biased region" description="Low complexity" evidence="1">
    <location>
        <begin position="303"/>
        <end position="314"/>
    </location>
</feature>
<dbReference type="InterPro" id="IPR011600">
    <property type="entry name" value="Pept_C14_caspase"/>
</dbReference>
<dbReference type="InterPro" id="IPR050452">
    <property type="entry name" value="Metacaspase"/>
</dbReference>
<accession>A0ABR9VIZ0</accession>
<feature type="compositionally biased region" description="Polar residues" evidence="1">
    <location>
        <begin position="285"/>
        <end position="302"/>
    </location>
</feature>
<organism evidence="3 4">
    <name type="scientific">Sphaerospermopsis aphanizomenoides LEGE 00250</name>
    <dbReference type="NCBI Taxonomy" id="2777972"/>
    <lineage>
        <taxon>Bacteria</taxon>
        <taxon>Bacillati</taxon>
        <taxon>Cyanobacteriota</taxon>
        <taxon>Cyanophyceae</taxon>
        <taxon>Nostocales</taxon>
        <taxon>Aphanizomenonaceae</taxon>
        <taxon>Sphaerospermopsis</taxon>
        <taxon>Sphaerospermopsis aphanizomenoides</taxon>
    </lineage>
</organism>
<evidence type="ECO:0000313" key="3">
    <source>
        <dbReference type="EMBL" id="MBE9238480.1"/>
    </source>
</evidence>
<reference evidence="3 4" key="1">
    <citation type="submission" date="2020-10" db="EMBL/GenBank/DDBJ databases">
        <authorList>
            <person name="Castelo-Branco R."/>
            <person name="Eusebio N."/>
            <person name="Adriana R."/>
            <person name="Vieira A."/>
            <person name="Brugerolle De Fraissinette N."/>
            <person name="Rezende De Castro R."/>
            <person name="Schneider M.P."/>
            <person name="Vasconcelos V."/>
            <person name="Leao P.N."/>
        </authorList>
    </citation>
    <scope>NUCLEOTIDE SEQUENCE [LARGE SCALE GENOMIC DNA]</scope>
    <source>
        <strain evidence="3 4">LEGE 00250</strain>
    </source>
</reference>